<keyword evidence="3" id="KW-1185">Reference proteome</keyword>
<dbReference type="GO" id="GO:0003697">
    <property type="term" value="F:single-stranded DNA binding"/>
    <property type="evidence" value="ECO:0007669"/>
    <property type="project" value="InterPro"/>
</dbReference>
<protein>
    <submittedName>
        <fullName evidence="2">Uncharacterized protein DUF1738</fullName>
    </submittedName>
</protein>
<reference evidence="2 3" key="1">
    <citation type="journal article" date="2015" name="Stand. Genomic Sci.">
        <title>Genomic Encyclopedia of Bacterial and Archaeal Type Strains, Phase III: the genomes of soil and plant-associated and newly described type strains.</title>
        <authorList>
            <person name="Whitman W.B."/>
            <person name="Woyke T."/>
            <person name="Klenk H.P."/>
            <person name="Zhou Y."/>
            <person name="Lilburn T.G."/>
            <person name="Beck B.J."/>
            <person name="De Vos P."/>
            <person name="Vandamme P."/>
            <person name="Eisen J.A."/>
            <person name="Garrity G."/>
            <person name="Hugenholtz P."/>
            <person name="Kyrpides N.C."/>
        </authorList>
    </citation>
    <scope>NUCLEOTIDE SEQUENCE [LARGE SCALE GENOMIC DNA]</scope>
    <source>
        <strain evidence="2 3">CGMCC 1.10136</strain>
    </source>
</reference>
<accession>A0A562LP41</accession>
<sequence>MDLPTYRQQQAHSFYEQIANTTNPVFQQWDDPQAPLPQIGGEPRGVSGFPFQGDNALQLMMAATELGYTSPLWLTFDQAKACGGSVKRGEIGTKILSWIGKEGDYKHVLMTVFNGDQVSGVSLPHEGTLAADAQAIRQAGLDALIPPRKRTPKPEQYVARLREVLVERFPEGDNEQARAQAALRRELAQLTACARLGLPREVDPAMTQRLQPYAEVRPHWREVENAINDAHKALKDIGIEPLVFDKVPRRELAPDVKPAAEPAKRRARAKALDKEQVKGMEQAAHIPF</sequence>
<dbReference type="RefSeq" id="WP_158636323.1">
    <property type="nucleotide sequence ID" value="NZ_VLKP01000008.1"/>
</dbReference>
<evidence type="ECO:0000313" key="3">
    <source>
        <dbReference type="Proteomes" id="UP000316471"/>
    </source>
</evidence>
<dbReference type="EMBL" id="VLKP01000008">
    <property type="protein sequence ID" value="TWI09382.1"/>
    <property type="molecule type" value="Genomic_DNA"/>
</dbReference>
<dbReference type="Proteomes" id="UP000316471">
    <property type="component" value="Unassembled WGS sequence"/>
</dbReference>
<proteinExistence type="predicted"/>
<dbReference type="Pfam" id="PF08401">
    <property type="entry name" value="ArdcN"/>
    <property type="match status" value="1"/>
</dbReference>
<evidence type="ECO:0000313" key="2">
    <source>
        <dbReference type="EMBL" id="TWI09382.1"/>
    </source>
</evidence>
<name>A0A562LP41_9GAMM</name>
<evidence type="ECO:0000259" key="1">
    <source>
        <dbReference type="Pfam" id="PF08401"/>
    </source>
</evidence>
<comment type="caution">
    <text evidence="2">The sequence shown here is derived from an EMBL/GenBank/DDBJ whole genome shotgun (WGS) entry which is preliminary data.</text>
</comment>
<dbReference type="InterPro" id="IPR013610">
    <property type="entry name" value="ArdC_N"/>
</dbReference>
<organism evidence="2 3">
    <name type="scientific">Aerolutibacter ruishenii</name>
    <dbReference type="NCBI Taxonomy" id="686800"/>
    <lineage>
        <taxon>Bacteria</taxon>
        <taxon>Pseudomonadati</taxon>
        <taxon>Pseudomonadota</taxon>
        <taxon>Gammaproteobacteria</taxon>
        <taxon>Lysobacterales</taxon>
        <taxon>Lysobacteraceae</taxon>
        <taxon>Aerolutibacter</taxon>
    </lineage>
</organism>
<feature type="domain" description="N-terminal" evidence="1">
    <location>
        <begin position="10"/>
        <end position="98"/>
    </location>
</feature>
<dbReference type="OrthoDB" id="6057731at2"/>
<dbReference type="AlphaFoldDB" id="A0A562LP41"/>
<gene>
    <name evidence="2" type="ORF">IP93_01998</name>
</gene>